<reference evidence="5 6" key="2">
    <citation type="journal article" date="2013" name="Genome Announc.">
        <title>Genome Sequence of Growth-Improving Paenibacillus mucilaginosus Strain KNP414.</title>
        <authorList>
            <person name="Lu J.J."/>
            <person name="Wang J.F."/>
            <person name="Hu X.F."/>
        </authorList>
    </citation>
    <scope>NUCLEOTIDE SEQUENCE [LARGE SCALE GENOMIC DNA]</scope>
    <source>
        <strain evidence="5 6">KNP414</strain>
    </source>
</reference>
<dbReference type="GO" id="GO:0016787">
    <property type="term" value="F:hydrolase activity"/>
    <property type="evidence" value="ECO:0007669"/>
    <property type="project" value="UniProtKB-KW"/>
</dbReference>
<evidence type="ECO:0000256" key="1">
    <source>
        <dbReference type="ARBA" id="ARBA00034221"/>
    </source>
</evidence>
<dbReference type="RefSeq" id="WP_013917656.1">
    <property type="nucleotide sequence ID" value="NC_015690.1"/>
</dbReference>
<comment type="catalytic activity">
    <reaction evidence="1">
        <text>3',5'-cyclic CMP + H2O = CMP + H(+)</text>
        <dbReference type="Rhea" id="RHEA:72675"/>
        <dbReference type="ChEBI" id="CHEBI:15377"/>
        <dbReference type="ChEBI" id="CHEBI:15378"/>
        <dbReference type="ChEBI" id="CHEBI:58003"/>
        <dbReference type="ChEBI" id="CHEBI:60377"/>
    </reaction>
    <physiologicalReaction direction="left-to-right" evidence="1">
        <dbReference type="Rhea" id="RHEA:72676"/>
    </physiologicalReaction>
</comment>
<protein>
    <submittedName>
        <fullName evidence="5">Beta-lactamase domain protein</fullName>
    </submittedName>
</protein>
<evidence type="ECO:0000313" key="6">
    <source>
        <dbReference type="Proteomes" id="UP000006620"/>
    </source>
</evidence>
<dbReference type="KEGG" id="pms:KNP414_03962"/>
<evidence type="ECO:0000256" key="3">
    <source>
        <dbReference type="ARBA" id="ARBA00048505"/>
    </source>
</evidence>
<comment type="catalytic activity">
    <reaction evidence="3">
        <text>3',5'-cyclic UMP + H2O = UMP + H(+)</text>
        <dbReference type="Rhea" id="RHEA:70575"/>
        <dbReference type="ChEBI" id="CHEBI:15377"/>
        <dbReference type="ChEBI" id="CHEBI:15378"/>
        <dbReference type="ChEBI" id="CHEBI:57865"/>
        <dbReference type="ChEBI" id="CHEBI:184387"/>
    </reaction>
    <physiologicalReaction direction="left-to-right" evidence="3">
        <dbReference type="Rhea" id="RHEA:70576"/>
    </physiologicalReaction>
</comment>
<comment type="function">
    <text evidence="2">Counteracts the endogenous Pycsar antiviral defense system. Phosphodiesterase that enables metal-dependent hydrolysis of host cyclic nucleotide Pycsar defense signals such as cCMP and cUMP.</text>
</comment>
<dbReference type="PANTHER" id="PTHR42663:SF6">
    <property type="entry name" value="HYDROLASE C777.06C-RELATED"/>
    <property type="match status" value="1"/>
</dbReference>
<feature type="domain" description="Metallo-beta-lactamase" evidence="4">
    <location>
        <begin position="19"/>
        <end position="219"/>
    </location>
</feature>
<dbReference type="InterPro" id="IPR036866">
    <property type="entry name" value="RibonucZ/Hydroxyglut_hydro"/>
</dbReference>
<dbReference type="InterPro" id="IPR001279">
    <property type="entry name" value="Metallo-B-lactamas"/>
</dbReference>
<dbReference type="PATRIC" id="fig|1036673.3.peg.3642"/>
<organism evidence="5 6">
    <name type="scientific">Paenibacillus mucilaginosus (strain KNP414)</name>
    <dbReference type="NCBI Taxonomy" id="1036673"/>
    <lineage>
        <taxon>Bacteria</taxon>
        <taxon>Bacillati</taxon>
        <taxon>Bacillota</taxon>
        <taxon>Bacilli</taxon>
        <taxon>Bacillales</taxon>
        <taxon>Paenibacillaceae</taxon>
        <taxon>Paenibacillus</taxon>
    </lineage>
</organism>
<reference evidence="6" key="1">
    <citation type="submission" date="2011-06" db="EMBL/GenBank/DDBJ databases">
        <title>Complete genome sequence of Paenibacillus mucilaginosus KNP414.</title>
        <authorList>
            <person name="Wang J."/>
            <person name="Hu S."/>
            <person name="Hu X."/>
            <person name="Zhang B."/>
            <person name="Dong D."/>
            <person name="Zhang S."/>
            <person name="Zhao K."/>
            <person name="Wu D."/>
        </authorList>
    </citation>
    <scope>NUCLEOTIDE SEQUENCE [LARGE SCALE GENOMIC DNA]</scope>
    <source>
        <strain evidence="6">KNP414</strain>
    </source>
</reference>
<accession>F8F952</accession>
<dbReference type="GO" id="GO:0046872">
    <property type="term" value="F:metal ion binding"/>
    <property type="evidence" value="ECO:0007669"/>
    <property type="project" value="UniProtKB-KW"/>
</dbReference>
<name>F8F952_PAEMK</name>
<proteinExistence type="predicted"/>
<dbReference type="EMBL" id="CP002869">
    <property type="protein sequence ID" value="AEI42500.1"/>
    <property type="molecule type" value="Genomic_DNA"/>
</dbReference>
<sequence>MSLTIRMIGTGSAFAKKYFNNNALVDAAGGRLLIDCGVTAPHALHALRIPLDTLDAVLISHIHADHIGGLEELAFQLLYIHKRKIKLLIADTLVDVLWNHSLRGGLENREDGLAGLHDYFEVIPLQEGVPYSPFDGLRLKLLRTAHIPNKASYSILLGDSVFYSADARFDAGLLHSLHAQGVRHILHDCQLFSPGTVHASLDELLTLPEELQEKVLLMHYGDNMSEYMGRTGRMAFMEQGRVYPLN</sequence>
<evidence type="ECO:0000313" key="5">
    <source>
        <dbReference type="EMBL" id="AEI42500.1"/>
    </source>
</evidence>
<dbReference type="SUPFAM" id="SSF56281">
    <property type="entry name" value="Metallo-hydrolase/oxidoreductase"/>
    <property type="match status" value="1"/>
</dbReference>
<dbReference type="Gene3D" id="3.60.15.10">
    <property type="entry name" value="Ribonuclease Z/Hydroxyacylglutathione hydrolase-like"/>
    <property type="match status" value="1"/>
</dbReference>
<gene>
    <name evidence="5" type="ordered locus">KNP414_03962</name>
</gene>
<dbReference type="Proteomes" id="UP000006620">
    <property type="component" value="Chromosome"/>
</dbReference>
<dbReference type="AlphaFoldDB" id="F8F952"/>
<dbReference type="PANTHER" id="PTHR42663">
    <property type="entry name" value="HYDROLASE C777.06C-RELATED-RELATED"/>
    <property type="match status" value="1"/>
</dbReference>
<dbReference type="Pfam" id="PF23023">
    <property type="entry name" value="Anti-Pycsar_Apyc1"/>
    <property type="match status" value="1"/>
</dbReference>
<evidence type="ECO:0000259" key="4">
    <source>
        <dbReference type="SMART" id="SM00849"/>
    </source>
</evidence>
<evidence type="ECO:0000256" key="2">
    <source>
        <dbReference type="ARBA" id="ARBA00034301"/>
    </source>
</evidence>
<dbReference type="HOGENOM" id="CLU_096503_1_0_9"/>
<dbReference type="SMART" id="SM00849">
    <property type="entry name" value="Lactamase_B"/>
    <property type="match status" value="1"/>
</dbReference>